<evidence type="ECO:0000256" key="7">
    <source>
        <dbReference type="ARBA" id="ARBA00022737"/>
    </source>
</evidence>
<evidence type="ECO:0000313" key="12">
    <source>
        <dbReference type="EMBL" id="KAE8009595.1"/>
    </source>
</evidence>
<comment type="similarity">
    <text evidence="2 10">Belongs to the SWEET sugar transporter family.</text>
</comment>
<gene>
    <name evidence="12" type="ORF">FH972_006023</name>
</gene>
<evidence type="ECO:0000256" key="2">
    <source>
        <dbReference type="ARBA" id="ARBA00007809"/>
    </source>
</evidence>
<evidence type="ECO:0000256" key="11">
    <source>
        <dbReference type="SAM" id="MobiDB-lite"/>
    </source>
</evidence>
<dbReference type="Gene3D" id="1.20.1280.290">
    <property type="match status" value="2"/>
</dbReference>
<feature type="transmembrane region" description="Helical" evidence="10">
    <location>
        <begin position="131"/>
        <end position="153"/>
    </location>
</feature>
<dbReference type="InterPro" id="IPR047664">
    <property type="entry name" value="SWEET"/>
</dbReference>
<dbReference type="InterPro" id="IPR004316">
    <property type="entry name" value="SWEET_rpt"/>
</dbReference>
<evidence type="ECO:0000256" key="4">
    <source>
        <dbReference type="ARBA" id="ARBA00022475"/>
    </source>
</evidence>
<feature type="transmembrane region" description="Helical" evidence="10">
    <location>
        <begin position="47"/>
        <end position="64"/>
    </location>
</feature>
<feature type="transmembrane region" description="Helical" evidence="10">
    <location>
        <begin position="193"/>
        <end position="214"/>
    </location>
</feature>
<keyword evidence="8 10" id="KW-1133">Transmembrane helix</keyword>
<dbReference type="GO" id="GO:0005886">
    <property type="term" value="C:plasma membrane"/>
    <property type="evidence" value="ECO:0007669"/>
    <property type="project" value="UniProtKB-SubCell"/>
</dbReference>
<keyword evidence="9 10" id="KW-0472">Membrane</keyword>
<keyword evidence="6 10" id="KW-0812">Transmembrane</keyword>
<evidence type="ECO:0000256" key="10">
    <source>
        <dbReference type="RuleBase" id="RU910715"/>
    </source>
</evidence>
<evidence type="ECO:0000256" key="3">
    <source>
        <dbReference type="ARBA" id="ARBA00022448"/>
    </source>
</evidence>
<feature type="transmembrane region" description="Helical" evidence="10">
    <location>
        <begin position="105"/>
        <end position="125"/>
    </location>
</feature>
<keyword evidence="7" id="KW-0677">Repeat</keyword>
<dbReference type="FunFam" id="1.20.1280.290:FF:000003">
    <property type="entry name" value="Bidirectional sugar transporter SWEET"/>
    <property type="match status" value="1"/>
</dbReference>
<comment type="function">
    <text evidence="10">Mediates both low-affinity uptake and efflux of sugar across the membrane.</text>
</comment>
<dbReference type="GO" id="GO:0008515">
    <property type="term" value="F:sucrose transmembrane transporter activity"/>
    <property type="evidence" value="ECO:0007669"/>
    <property type="project" value="UniProtKB-ARBA"/>
</dbReference>
<keyword evidence="13" id="KW-1185">Reference proteome</keyword>
<dbReference type="Pfam" id="PF03083">
    <property type="entry name" value="MtN3_slv"/>
    <property type="match status" value="2"/>
</dbReference>
<evidence type="ECO:0000256" key="1">
    <source>
        <dbReference type="ARBA" id="ARBA00004651"/>
    </source>
</evidence>
<protein>
    <recommendedName>
        <fullName evidence="10">Bidirectional sugar transporter SWEET</fullName>
    </recommendedName>
</protein>
<feature type="transmembrane region" description="Helical" evidence="10">
    <location>
        <begin position="12"/>
        <end position="35"/>
    </location>
</feature>
<dbReference type="PANTHER" id="PTHR10791">
    <property type="entry name" value="RAG1-ACTIVATING PROTEIN 1"/>
    <property type="match status" value="1"/>
</dbReference>
<dbReference type="FunFam" id="1.20.1280.290:FF:000001">
    <property type="entry name" value="Bidirectional sugar transporter SWEET"/>
    <property type="match status" value="1"/>
</dbReference>
<dbReference type="Proteomes" id="UP000327013">
    <property type="component" value="Chromosome 2"/>
</dbReference>
<evidence type="ECO:0000313" key="13">
    <source>
        <dbReference type="Proteomes" id="UP000327013"/>
    </source>
</evidence>
<name>A0A5N6QR16_9ROSI</name>
<keyword evidence="5 10" id="KW-0762">Sugar transport</keyword>
<dbReference type="GO" id="GO:0051119">
    <property type="term" value="F:sugar transmembrane transporter activity"/>
    <property type="evidence" value="ECO:0007669"/>
    <property type="project" value="InterPro"/>
</dbReference>
<evidence type="ECO:0000256" key="9">
    <source>
        <dbReference type="ARBA" id="ARBA00023136"/>
    </source>
</evidence>
<evidence type="ECO:0000256" key="6">
    <source>
        <dbReference type="ARBA" id="ARBA00022692"/>
    </source>
</evidence>
<dbReference type="OrthoDB" id="409725at2759"/>
<sequence>MAINHVDHLSFLFGLLGTIISFLVYLAPLPTFYRIYKKKSTEGFHSLPYSVALFSATLTFYYAFLKTSALMLIIINSIGFAIESAYLVVYMIYAPRRAMIYTAKLLIFFNLGLLGLIILSTSLIIRESYLRLTAVGWICAMFSVCVYAAPLSVMKLVITTKSVEFMPLSLSFSLTICAIMWFFYGLLIKDFFIATPNILGFTFGTAQMILYIIYKDSKRQVVLPESIAPQQDVPNGIQLSSRETTMETAEPSESNV</sequence>
<evidence type="ECO:0000256" key="5">
    <source>
        <dbReference type="ARBA" id="ARBA00022597"/>
    </source>
</evidence>
<organism evidence="12 13">
    <name type="scientific">Carpinus fangiana</name>
    <dbReference type="NCBI Taxonomy" id="176857"/>
    <lineage>
        <taxon>Eukaryota</taxon>
        <taxon>Viridiplantae</taxon>
        <taxon>Streptophyta</taxon>
        <taxon>Embryophyta</taxon>
        <taxon>Tracheophyta</taxon>
        <taxon>Spermatophyta</taxon>
        <taxon>Magnoliopsida</taxon>
        <taxon>eudicotyledons</taxon>
        <taxon>Gunneridae</taxon>
        <taxon>Pentapetalae</taxon>
        <taxon>rosids</taxon>
        <taxon>fabids</taxon>
        <taxon>Fagales</taxon>
        <taxon>Betulaceae</taxon>
        <taxon>Carpinus</taxon>
    </lineage>
</organism>
<keyword evidence="3 10" id="KW-0813">Transport</keyword>
<comment type="subcellular location">
    <subcellularLocation>
        <location evidence="1 10">Cell membrane</location>
        <topology evidence="1 10">Multi-pass membrane protein</topology>
    </subcellularLocation>
</comment>
<reference evidence="12 13" key="1">
    <citation type="submission" date="2019-06" db="EMBL/GenBank/DDBJ databases">
        <title>A chromosomal-level reference genome of Carpinus fangiana (Coryloideae, Betulaceae).</title>
        <authorList>
            <person name="Yang X."/>
            <person name="Wang Z."/>
            <person name="Zhang L."/>
            <person name="Hao G."/>
            <person name="Liu J."/>
            <person name="Yang Y."/>
        </authorList>
    </citation>
    <scope>NUCLEOTIDE SEQUENCE [LARGE SCALE GENOMIC DNA]</scope>
    <source>
        <strain evidence="12">Cfa_2016G</strain>
        <tissue evidence="12">Leaf</tissue>
    </source>
</reference>
<feature type="transmembrane region" description="Helical" evidence="10">
    <location>
        <begin position="165"/>
        <end position="187"/>
    </location>
</feature>
<evidence type="ECO:0000256" key="8">
    <source>
        <dbReference type="ARBA" id="ARBA00022989"/>
    </source>
</evidence>
<keyword evidence="4" id="KW-1003">Cell membrane</keyword>
<feature type="transmembrane region" description="Helical" evidence="10">
    <location>
        <begin position="70"/>
        <end position="93"/>
    </location>
</feature>
<feature type="region of interest" description="Disordered" evidence="11">
    <location>
        <begin position="231"/>
        <end position="256"/>
    </location>
</feature>
<proteinExistence type="inferred from homology"/>
<dbReference type="EMBL" id="CM017322">
    <property type="protein sequence ID" value="KAE8009595.1"/>
    <property type="molecule type" value="Genomic_DNA"/>
</dbReference>
<accession>A0A5N6QR16</accession>
<dbReference type="PANTHER" id="PTHR10791:SF157">
    <property type="entry name" value="BIDIRECTIONAL SUGAR TRANSPORTER SWEET"/>
    <property type="match status" value="1"/>
</dbReference>
<dbReference type="AlphaFoldDB" id="A0A5N6QR16"/>